<keyword evidence="4" id="KW-0472">Membrane</keyword>
<reference evidence="6 8" key="2">
    <citation type="submission" date="2018-11" db="EMBL/GenBank/DDBJ databases">
        <authorList>
            <consortium name="Pathogen Informatics"/>
        </authorList>
    </citation>
    <scope>NUCLEOTIDE SEQUENCE [LARGE SCALE GENOMIC DNA]</scope>
</reference>
<evidence type="ECO:0000256" key="5">
    <source>
        <dbReference type="SAM" id="SignalP"/>
    </source>
</evidence>
<accession>A0A158Q592</accession>
<evidence type="ECO:0000313" key="6">
    <source>
        <dbReference type="EMBL" id="VDN51464.1"/>
    </source>
</evidence>
<dbReference type="Proteomes" id="UP000038040">
    <property type="component" value="Unplaced"/>
</dbReference>
<evidence type="ECO:0000313" key="9">
    <source>
        <dbReference type="WBParaSite" id="DME_0000682301-mRNA-1"/>
    </source>
</evidence>
<proteinExistence type="predicted"/>
<dbReference type="AlphaFoldDB" id="A0A158Q592"/>
<dbReference type="Pfam" id="PF13306">
    <property type="entry name" value="LRR_5"/>
    <property type="match status" value="1"/>
</dbReference>
<sequence length="475" mass="54904">MSSLLLLALQIFLILVKVKSAENNDPVIICEPNTACICSNAIVTCNNVKWTEDEDGNEIFEPLRTSNVIVRRKDFFVEKAFFQFNAINKLEMDKILPAHEKTIKELDFSNNQIDVIGPFAFKKMENLEILRLRSNKLDKLSSLSFAEGPSWKLRELYLDNNLLTNLSNDLFKKLSNLEKIVLDGNQNLIITRDIFKKNLDKLRTLSMNDCNLKDLDEDLFDELTALENLSLRGNPFTEIPRAVQDIPTLRTFDMSYTQITEIQPNSLAYNKKLETIIFQGLSYLYVIHSCAFCGLKSLKDLLLTNATKLYLIEKDAFGTNKMRLPTLTNFDLEFANLSYLPHDLLDFRHIKYLKLGGNPWDCSCTMAWLLEFGLDLNQGSRTPECHSPMTLKNRHLNSMTLREFCPSHLINKLVISLIIVFILSLIFVLTYYAIKNYHFRNVLYRVPLPHIGYSILDKDEEKNQMVIYINPMKEI</sequence>
<dbReference type="EMBL" id="UYYG01000021">
    <property type="protein sequence ID" value="VDN51464.1"/>
    <property type="molecule type" value="Genomic_DNA"/>
</dbReference>
<evidence type="ECO:0000313" key="8">
    <source>
        <dbReference type="Proteomes" id="UP000274756"/>
    </source>
</evidence>
<name>A0A158Q592_DRAME</name>
<dbReference type="InterPro" id="IPR003591">
    <property type="entry name" value="Leu-rich_rpt_typical-subtyp"/>
</dbReference>
<keyword evidence="4" id="KW-1133">Transmembrane helix</keyword>
<evidence type="ECO:0000256" key="3">
    <source>
        <dbReference type="ARBA" id="ARBA00022737"/>
    </source>
</evidence>
<dbReference type="PANTHER" id="PTHR24369">
    <property type="entry name" value="ANTIGEN BSP, PUTATIVE-RELATED"/>
    <property type="match status" value="1"/>
</dbReference>
<feature type="signal peptide" evidence="5">
    <location>
        <begin position="1"/>
        <end position="21"/>
    </location>
</feature>
<dbReference type="InterPro" id="IPR001611">
    <property type="entry name" value="Leu-rich_rpt"/>
</dbReference>
<dbReference type="GO" id="GO:0005886">
    <property type="term" value="C:plasma membrane"/>
    <property type="evidence" value="ECO:0007669"/>
    <property type="project" value="TreeGrafter"/>
</dbReference>
<protein>
    <submittedName>
        <fullName evidence="9">LRRCT domain-containing protein</fullName>
    </submittedName>
</protein>
<dbReference type="SUPFAM" id="SSF52058">
    <property type="entry name" value="L domain-like"/>
    <property type="match status" value="1"/>
</dbReference>
<feature type="chain" id="PRO_5041082898" evidence="5">
    <location>
        <begin position="22"/>
        <end position="475"/>
    </location>
</feature>
<organism evidence="7 9">
    <name type="scientific">Dracunculus medinensis</name>
    <name type="common">Guinea worm</name>
    <dbReference type="NCBI Taxonomy" id="318479"/>
    <lineage>
        <taxon>Eukaryota</taxon>
        <taxon>Metazoa</taxon>
        <taxon>Ecdysozoa</taxon>
        <taxon>Nematoda</taxon>
        <taxon>Chromadorea</taxon>
        <taxon>Rhabditida</taxon>
        <taxon>Spirurina</taxon>
        <taxon>Dracunculoidea</taxon>
        <taxon>Dracunculidae</taxon>
        <taxon>Dracunculus</taxon>
    </lineage>
</organism>
<keyword evidence="8" id="KW-1185">Reference proteome</keyword>
<dbReference type="InterPro" id="IPR050541">
    <property type="entry name" value="LRR_TM_domain-containing"/>
</dbReference>
<keyword evidence="1" id="KW-0433">Leucine-rich repeat</keyword>
<dbReference type="Gene3D" id="3.80.10.10">
    <property type="entry name" value="Ribonuclease Inhibitor"/>
    <property type="match status" value="2"/>
</dbReference>
<evidence type="ECO:0000256" key="4">
    <source>
        <dbReference type="SAM" id="Phobius"/>
    </source>
</evidence>
<dbReference type="Proteomes" id="UP000274756">
    <property type="component" value="Unassembled WGS sequence"/>
</dbReference>
<feature type="transmembrane region" description="Helical" evidence="4">
    <location>
        <begin position="413"/>
        <end position="434"/>
    </location>
</feature>
<dbReference type="PANTHER" id="PTHR24369:SF210">
    <property type="entry name" value="CHAOPTIN-RELATED"/>
    <property type="match status" value="1"/>
</dbReference>
<evidence type="ECO:0000256" key="1">
    <source>
        <dbReference type="ARBA" id="ARBA00022614"/>
    </source>
</evidence>
<reference evidence="9" key="1">
    <citation type="submission" date="2016-04" db="UniProtKB">
        <authorList>
            <consortium name="WormBaseParasite"/>
        </authorList>
    </citation>
    <scope>IDENTIFICATION</scope>
</reference>
<dbReference type="PROSITE" id="PS51450">
    <property type="entry name" value="LRR"/>
    <property type="match status" value="2"/>
</dbReference>
<dbReference type="WBParaSite" id="DME_0000682301-mRNA-1">
    <property type="protein sequence ID" value="DME_0000682301-mRNA-1"/>
    <property type="gene ID" value="DME_0000682301"/>
</dbReference>
<dbReference type="InterPro" id="IPR032675">
    <property type="entry name" value="LRR_dom_sf"/>
</dbReference>
<keyword evidence="4" id="KW-0812">Transmembrane</keyword>
<dbReference type="OrthoDB" id="676979at2759"/>
<dbReference type="SMART" id="SM00369">
    <property type="entry name" value="LRR_TYP"/>
    <property type="match status" value="8"/>
</dbReference>
<evidence type="ECO:0000256" key="2">
    <source>
        <dbReference type="ARBA" id="ARBA00022729"/>
    </source>
</evidence>
<evidence type="ECO:0000313" key="7">
    <source>
        <dbReference type="Proteomes" id="UP000038040"/>
    </source>
</evidence>
<dbReference type="STRING" id="318479.A0A158Q592"/>
<keyword evidence="2 5" id="KW-0732">Signal</keyword>
<dbReference type="InterPro" id="IPR026906">
    <property type="entry name" value="LRR_5"/>
</dbReference>
<gene>
    <name evidence="6" type="ORF">DME_LOCUS1437</name>
</gene>
<keyword evidence="3" id="KW-0677">Repeat</keyword>